<dbReference type="InterPro" id="IPR036937">
    <property type="entry name" value="Adhesion_dom_fimbrial_sf"/>
</dbReference>
<proteinExistence type="predicted"/>
<dbReference type="SUPFAM" id="SSF49401">
    <property type="entry name" value="Bacterial adhesins"/>
    <property type="match status" value="1"/>
</dbReference>
<evidence type="ECO:0000313" key="2">
    <source>
        <dbReference type="EMBL" id="AAV76214.1"/>
    </source>
</evidence>
<dbReference type="RefSeq" id="WP_000673423.1">
    <property type="nucleotide sequence ID" value="NC_006511.1"/>
</dbReference>
<dbReference type="AlphaFoldDB" id="A0A0H2WLT5"/>
<reference evidence="2 4" key="1">
    <citation type="journal article" date="2004" name="Nat. Genet.">
        <title>Comparison of genome degradation in Paratyphi A and Typhi, human-restricted serovars of Salmonella enterica that cause typhoid.</title>
        <authorList>
            <person name="McClelland M."/>
            <person name="Sanderson K.E."/>
            <person name="Clifton S.W."/>
            <person name="Latreille P."/>
            <person name="Porwollik S."/>
            <person name="Sabo A."/>
            <person name="Meyer R."/>
            <person name="Bieri T."/>
            <person name="Ozersky P."/>
            <person name="McLellan M."/>
            <person name="Harkins C.R."/>
            <person name="Wang C."/>
            <person name="Nguyen C."/>
            <person name="Berghoff A."/>
            <person name="Elliott G."/>
            <person name="Kohlberg S."/>
            <person name="Strong C."/>
            <person name="Du F."/>
            <person name="Carter J."/>
            <person name="Kremizki C."/>
            <person name="Layman D."/>
            <person name="Leonard S."/>
            <person name="Sun H."/>
            <person name="Fulton L."/>
            <person name="Nash W."/>
            <person name="Miner T."/>
            <person name="Minx P."/>
            <person name="Delehaunty K."/>
            <person name="Fronick C."/>
            <person name="Magrini V."/>
            <person name="Nhan M."/>
            <person name="Warren W."/>
            <person name="Florea L."/>
            <person name="Spieth J."/>
            <person name="Wilson R.K."/>
        </authorList>
    </citation>
    <scope>NUCLEOTIDE SEQUENCE [LARGE SCALE GENOMIC DNA]</scope>
    <source>
        <strain evidence="2">ATCC 9150</strain>
        <strain evidence="4">ATCC 9150 / SARB42</strain>
    </source>
</reference>
<dbReference type="KEGG" id="spt:SPA0181"/>
<dbReference type="EMBL" id="DAASTS010000007">
    <property type="protein sequence ID" value="HAE6986142.1"/>
    <property type="molecule type" value="Genomic_DNA"/>
</dbReference>
<reference evidence="3" key="3">
    <citation type="submission" date="2018-07" db="EMBL/GenBank/DDBJ databases">
        <authorList>
            <consortium name="NCBI Pathogen Detection Project"/>
        </authorList>
    </citation>
    <scope>NUCLEOTIDE SEQUENCE</scope>
    <source>
        <strain evidence="3">ATCC 9150</strain>
    </source>
</reference>
<evidence type="ECO:0000313" key="4">
    <source>
        <dbReference type="Proteomes" id="UP000008185"/>
    </source>
</evidence>
<dbReference type="HOGENOM" id="CLU_116193_0_0_6"/>
<dbReference type="Proteomes" id="UP000008185">
    <property type="component" value="Chromosome"/>
</dbReference>
<dbReference type="GO" id="GO:0009289">
    <property type="term" value="C:pilus"/>
    <property type="evidence" value="ECO:0007669"/>
    <property type="project" value="InterPro"/>
</dbReference>
<evidence type="ECO:0000256" key="1">
    <source>
        <dbReference type="SAM" id="SignalP"/>
    </source>
</evidence>
<dbReference type="Gene3D" id="2.60.40.1090">
    <property type="entry name" value="Fimbrial-type adhesion domain"/>
    <property type="match status" value="1"/>
</dbReference>
<organism evidence="2 4">
    <name type="scientific">Salmonella paratyphi A (strain ATCC 9150 / SARB42)</name>
    <dbReference type="NCBI Taxonomy" id="295319"/>
    <lineage>
        <taxon>Bacteria</taxon>
        <taxon>Pseudomonadati</taxon>
        <taxon>Pseudomonadota</taxon>
        <taxon>Gammaproteobacteria</taxon>
        <taxon>Enterobacterales</taxon>
        <taxon>Enterobacteriaceae</taxon>
        <taxon>Salmonella</taxon>
    </lineage>
</organism>
<keyword evidence="1" id="KW-0732">Signal</keyword>
<feature type="chain" id="PRO_5038209270" evidence="1">
    <location>
        <begin position="24"/>
        <end position="185"/>
    </location>
</feature>
<dbReference type="EMBL" id="CP000026">
    <property type="protein sequence ID" value="AAV76214.1"/>
    <property type="molecule type" value="Genomic_DNA"/>
</dbReference>
<accession>A0A0H2WLT5</accession>
<dbReference type="InterPro" id="IPR008966">
    <property type="entry name" value="Adhesion_dom_sf"/>
</dbReference>
<feature type="signal peptide" evidence="1">
    <location>
        <begin position="1"/>
        <end position="23"/>
    </location>
</feature>
<dbReference type="NCBIfam" id="NF011796">
    <property type="entry name" value="PRK15263.1-2"/>
    <property type="match status" value="1"/>
</dbReference>
<name>A0A0H2WLT5_SALPA</name>
<reference evidence="3" key="2">
    <citation type="journal article" date="2018" name="Genome Biol.">
        <title>SKESA: strategic k-mer extension for scrupulous assemblies.</title>
        <authorList>
            <person name="Souvorov A."/>
            <person name="Agarwala R."/>
            <person name="Lipman D.J."/>
        </authorList>
    </citation>
    <scope>NUCLEOTIDE SEQUENCE</scope>
    <source>
        <strain evidence="3">ATCC 9150</strain>
    </source>
</reference>
<evidence type="ECO:0000313" key="3">
    <source>
        <dbReference type="EMBL" id="HAE6986142.1"/>
    </source>
</evidence>
<dbReference type="GO" id="GO:0007155">
    <property type="term" value="P:cell adhesion"/>
    <property type="evidence" value="ECO:0007669"/>
    <property type="project" value="InterPro"/>
</dbReference>
<protein>
    <submittedName>
        <fullName evidence="2">Fimbrial protein</fullName>
    </submittedName>
</protein>
<sequence>MKFTSALITLSVSAVLFSGVVRAAITGTDSVQMTFKTTVTTGTCKAIVVNGDGKNVSTIGYGETYKSDLNKKAMPLSIVFSNCSGVTIAEVEAKAGTGGTCSGDNLDGDSYAAGLNTAFEIWGGDADTGVKLSCKTPPAAQEVTITNGAGTYPMTSRIVVANGKSLSDVTAGDVTAPVTFVVTYP</sequence>
<gene>
    <name evidence="2" type="primary">stkE</name>
    <name evidence="2" type="ordered locus">SPA0181</name>
    <name evidence="3" type="ORF">GNB70_001790</name>
</gene>